<keyword evidence="2" id="KW-0175">Coiled coil</keyword>
<dbReference type="RefSeq" id="WP_076462201.1">
    <property type="nucleotide sequence ID" value="NZ_FTMN01000003.1"/>
</dbReference>
<dbReference type="Pfam" id="PF25917">
    <property type="entry name" value="BSH_RND"/>
    <property type="match status" value="1"/>
</dbReference>
<comment type="similarity">
    <text evidence="1">Belongs to the membrane fusion protein (MFP) (TC 8.A.1) family.</text>
</comment>
<evidence type="ECO:0000313" key="5">
    <source>
        <dbReference type="EMBL" id="SIQ22607.1"/>
    </source>
</evidence>
<keyword evidence="3" id="KW-0472">Membrane</keyword>
<feature type="domain" description="Multidrug resistance protein MdtA-like barrel-sandwich hybrid" evidence="4">
    <location>
        <begin position="46"/>
        <end position="230"/>
    </location>
</feature>
<dbReference type="Gene3D" id="2.40.50.100">
    <property type="match status" value="1"/>
</dbReference>
<dbReference type="InterPro" id="IPR050393">
    <property type="entry name" value="MFP_Efflux_Pump"/>
</dbReference>
<evidence type="ECO:0000256" key="3">
    <source>
        <dbReference type="SAM" id="Phobius"/>
    </source>
</evidence>
<dbReference type="Gene3D" id="2.40.30.170">
    <property type="match status" value="1"/>
</dbReference>
<feature type="transmembrane region" description="Helical" evidence="3">
    <location>
        <begin position="7"/>
        <end position="27"/>
    </location>
</feature>
<dbReference type="STRING" id="49186.SAMN05421647_10352"/>
<evidence type="ECO:0000256" key="2">
    <source>
        <dbReference type="SAM" id="Coils"/>
    </source>
</evidence>
<dbReference type="EMBL" id="FTMN01000003">
    <property type="protein sequence ID" value="SIQ22607.1"/>
    <property type="molecule type" value="Genomic_DNA"/>
</dbReference>
<feature type="coiled-coil region" evidence="2">
    <location>
        <begin position="84"/>
        <end position="170"/>
    </location>
</feature>
<organism evidence="5 6">
    <name type="scientific">Marinobacterium stanieri</name>
    <dbReference type="NCBI Taxonomy" id="49186"/>
    <lineage>
        <taxon>Bacteria</taxon>
        <taxon>Pseudomonadati</taxon>
        <taxon>Pseudomonadota</taxon>
        <taxon>Gammaproteobacteria</taxon>
        <taxon>Oceanospirillales</taxon>
        <taxon>Oceanospirillaceae</taxon>
        <taxon>Marinobacterium</taxon>
    </lineage>
</organism>
<reference evidence="5 6" key="1">
    <citation type="submission" date="2017-01" db="EMBL/GenBank/DDBJ databases">
        <authorList>
            <person name="Mah S.A."/>
            <person name="Swanson W.J."/>
            <person name="Moy G.W."/>
            <person name="Vacquier V.D."/>
        </authorList>
    </citation>
    <scope>NUCLEOTIDE SEQUENCE [LARGE SCALE GENOMIC DNA]</scope>
    <source>
        <strain evidence="5 6">DSM 7027</strain>
    </source>
</reference>
<keyword evidence="3" id="KW-0812">Transmembrane</keyword>
<evidence type="ECO:0000256" key="1">
    <source>
        <dbReference type="ARBA" id="ARBA00009477"/>
    </source>
</evidence>
<proteinExistence type="inferred from homology"/>
<dbReference type="InterPro" id="IPR058625">
    <property type="entry name" value="MdtA-like_BSH"/>
</dbReference>
<gene>
    <name evidence="5" type="ORF">SAMN05421647_10352</name>
</gene>
<evidence type="ECO:0000259" key="4">
    <source>
        <dbReference type="Pfam" id="PF25917"/>
    </source>
</evidence>
<keyword evidence="6" id="KW-1185">Reference proteome</keyword>
<sequence length="352" mass="38422">MTPDQSFARWVRVSLIAFAVTFVYYLLADLWMPMTPQSRVLHPVTAIAPQVSGMVTDVQVRNNQHVEAGDLLFVIDDQPYRLAVEQARLALQDARQINNQLDAAIVAAKANVSAARADAQEAAREAKRLKFLSERQSVSIQQYDQAKARHQSAAAQVAAAQAEVLKLEAERGAAGDQNVREAQAANALAQAELNLAYTQVRARSAGFVSNLQVRVGTYASAGKELAALVVDEMDIVADFREKSLNMMEQGGRAEIVFDAYPGRVFSGVVTERDAGTLAGQIVADGRLAAPEATDRWVRDAQRQRVHLELTEEQAPALPTGSRATVQLFPVGGVASWLGQLQIRIVSLMHYIY</sequence>
<dbReference type="PANTHER" id="PTHR30367:SF6">
    <property type="entry name" value="SECRETION PROTEIN-RELATED"/>
    <property type="match status" value="1"/>
</dbReference>
<name>A0A1N6R1C2_9GAMM</name>
<evidence type="ECO:0000313" key="6">
    <source>
        <dbReference type="Proteomes" id="UP000186895"/>
    </source>
</evidence>
<dbReference type="SUPFAM" id="SSF111369">
    <property type="entry name" value="HlyD-like secretion proteins"/>
    <property type="match status" value="2"/>
</dbReference>
<dbReference type="PANTHER" id="PTHR30367">
    <property type="entry name" value="P-HYDROXYBENZOIC ACID EFFLUX PUMP SUBUNIT AAEA-RELATED"/>
    <property type="match status" value="1"/>
</dbReference>
<dbReference type="Proteomes" id="UP000186895">
    <property type="component" value="Unassembled WGS sequence"/>
</dbReference>
<protein>
    <submittedName>
        <fullName evidence="5">Multidrug resistance efflux pump</fullName>
    </submittedName>
</protein>
<dbReference type="eggNOG" id="COG1566">
    <property type="taxonomic scope" value="Bacteria"/>
</dbReference>
<accession>A0A1N6R1C2</accession>
<keyword evidence="3" id="KW-1133">Transmembrane helix</keyword>
<dbReference type="AlphaFoldDB" id="A0A1N6R1C2"/>